<sequence>MKSQAGPLSPVEPQRRPSLADIAEQTGVSISTVSKVVNGKSDVSEATRRRVEQALRNRQYVPPRDRRGDSRLSIAVLARSMTSPYTLEILRGAATAAESADADLVLSLYHDDSDDRSWIESMVRGGRDAVIAVTSMLDGEEIDRLNEVGLPLVIVDPFNDPQPDTVSVGSTNWNGGLAGTEHLLALGHSRIGLLIGVRHALASRAREHGYVAALTAAGIAVDPGLILPGEYTFESGVERALELLALPEPPTAIFAASDHQALGVIEAARRRAVRVPEDLSVVGFDDLPIALSASPPLTTVRQPLSEMGALAMRTAIAMTEGEEPATHHTELATSLVVRASSRSTSD</sequence>
<evidence type="ECO:0000259" key="5">
    <source>
        <dbReference type="PROSITE" id="PS50932"/>
    </source>
</evidence>
<dbReference type="OrthoDB" id="3227375at2"/>
<dbReference type="PANTHER" id="PTHR30146">
    <property type="entry name" value="LACI-RELATED TRANSCRIPTIONAL REPRESSOR"/>
    <property type="match status" value="1"/>
</dbReference>
<dbReference type="GO" id="GO:0003700">
    <property type="term" value="F:DNA-binding transcription factor activity"/>
    <property type="evidence" value="ECO:0007669"/>
    <property type="project" value="TreeGrafter"/>
</dbReference>
<dbReference type="RefSeq" id="WP_116240407.1">
    <property type="nucleotide sequence ID" value="NZ_QUAB01000010.1"/>
</dbReference>
<dbReference type="SMART" id="SM00354">
    <property type="entry name" value="HTH_LACI"/>
    <property type="match status" value="1"/>
</dbReference>
<name>A0A371NY41_9MICO</name>
<dbReference type="PANTHER" id="PTHR30146:SF153">
    <property type="entry name" value="LACTOSE OPERON REPRESSOR"/>
    <property type="match status" value="1"/>
</dbReference>
<keyword evidence="3" id="KW-0804">Transcription</keyword>
<dbReference type="SUPFAM" id="SSF47413">
    <property type="entry name" value="lambda repressor-like DNA-binding domains"/>
    <property type="match status" value="1"/>
</dbReference>
<dbReference type="AlphaFoldDB" id="A0A371NY41"/>
<organism evidence="6 7">
    <name type="scientific">Microbacterium bovistercoris</name>
    <dbReference type="NCBI Taxonomy" id="2293570"/>
    <lineage>
        <taxon>Bacteria</taxon>
        <taxon>Bacillati</taxon>
        <taxon>Actinomycetota</taxon>
        <taxon>Actinomycetes</taxon>
        <taxon>Micrococcales</taxon>
        <taxon>Microbacteriaceae</taxon>
        <taxon>Microbacterium</taxon>
    </lineage>
</organism>
<proteinExistence type="predicted"/>
<dbReference type="InterPro" id="IPR000843">
    <property type="entry name" value="HTH_LacI"/>
</dbReference>
<keyword evidence="2" id="KW-0238">DNA-binding</keyword>
<evidence type="ECO:0000256" key="3">
    <source>
        <dbReference type="ARBA" id="ARBA00023163"/>
    </source>
</evidence>
<dbReference type="EMBL" id="QUAB01000010">
    <property type="protein sequence ID" value="REJ08501.1"/>
    <property type="molecule type" value="Genomic_DNA"/>
</dbReference>
<keyword evidence="7" id="KW-1185">Reference proteome</keyword>
<dbReference type="SUPFAM" id="SSF53822">
    <property type="entry name" value="Periplasmic binding protein-like I"/>
    <property type="match status" value="1"/>
</dbReference>
<dbReference type="InterPro" id="IPR010982">
    <property type="entry name" value="Lambda_DNA-bd_dom_sf"/>
</dbReference>
<keyword evidence="1" id="KW-0805">Transcription regulation</keyword>
<dbReference type="Pfam" id="PF00356">
    <property type="entry name" value="LacI"/>
    <property type="match status" value="1"/>
</dbReference>
<dbReference type="CDD" id="cd06296">
    <property type="entry name" value="PBP1_CatR-like"/>
    <property type="match status" value="1"/>
</dbReference>
<dbReference type="PROSITE" id="PS00356">
    <property type="entry name" value="HTH_LACI_1"/>
    <property type="match status" value="1"/>
</dbReference>
<dbReference type="PROSITE" id="PS50932">
    <property type="entry name" value="HTH_LACI_2"/>
    <property type="match status" value="1"/>
</dbReference>
<dbReference type="Gene3D" id="1.10.260.40">
    <property type="entry name" value="lambda repressor-like DNA-binding domains"/>
    <property type="match status" value="1"/>
</dbReference>
<dbReference type="GO" id="GO:0000976">
    <property type="term" value="F:transcription cis-regulatory region binding"/>
    <property type="evidence" value="ECO:0007669"/>
    <property type="project" value="TreeGrafter"/>
</dbReference>
<dbReference type="Pfam" id="PF13377">
    <property type="entry name" value="Peripla_BP_3"/>
    <property type="match status" value="1"/>
</dbReference>
<reference evidence="6 7" key="1">
    <citation type="submission" date="2018-08" db="EMBL/GenBank/DDBJ databases">
        <title>Isolation, diversity and antifungal activity of Actinobacteria from cow dung.</title>
        <authorList>
            <person name="Ling L."/>
        </authorList>
    </citation>
    <scope>NUCLEOTIDE SEQUENCE [LARGE SCALE GENOMIC DNA]</scope>
    <source>
        <strain evidence="6 7">NEAU-LLE</strain>
    </source>
</reference>
<evidence type="ECO:0000313" key="6">
    <source>
        <dbReference type="EMBL" id="REJ08501.1"/>
    </source>
</evidence>
<protein>
    <submittedName>
        <fullName evidence="6">LacI family transcriptional regulator</fullName>
    </submittedName>
</protein>
<dbReference type="Gene3D" id="3.40.50.2300">
    <property type="match status" value="2"/>
</dbReference>
<feature type="region of interest" description="Disordered" evidence="4">
    <location>
        <begin position="1"/>
        <end position="24"/>
    </location>
</feature>
<dbReference type="CDD" id="cd01392">
    <property type="entry name" value="HTH_LacI"/>
    <property type="match status" value="1"/>
</dbReference>
<dbReference type="InterPro" id="IPR028082">
    <property type="entry name" value="Peripla_BP_I"/>
</dbReference>
<evidence type="ECO:0000256" key="1">
    <source>
        <dbReference type="ARBA" id="ARBA00023015"/>
    </source>
</evidence>
<evidence type="ECO:0000313" key="7">
    <source>
        <dbReference type="Proteomes" id="UP000262172"/>
    </source>
</evidence>
<evidence type="ECO:0000256" key="2">
    <source>
        <dbReference type="ARBA" id="ARBA00023125"/>
    </source>
</evidence>
<gene>
    <name evidence="6" type="ORF">DY023_00590</name>
</gene>
<comment type="caution">
    <text evidence="6">The sequence shown here is derived from an EMBL/GenBank/DDBJ whole genome shotgun (WGS) entry which is preliminary data.</text>
</comment>
<evidence type="ECO:0000256" key="4">
    <source>
        <dbReference type="SAM" id="MobiDB-lite"/>
    </source>
</evidence>
<dbReference type="InterPro" id="IPR046335">
    <property type="entry name" value="LacI/GalR-like_sensor"/>
</dbReference>
<feature type="domain" description="HTH lacI-type" evidence="5">
    <location>
        <begin position="17"/>
        <end position="71"/>
    </location>
</feature>
<dbReference type="Proteomes" id="UP000262172">
    <property type="component" value="Unassembled WGS sequence"/>
</dbReference>
<accession>A0A371NY41</accession>